<evidence type="ECO:0000256" key="3">
    <source>
        <dbReference type="ARBA" id="ARBA00023002"/>
    </source>
</evidence>
<dbReference type="PANTHER" id="PTHR43401">
    <property type="entry name" value="L-THREONINE 3-DEHYDROGENASE"/>
    <property type="match status" value="1"/>
</dbReference>
<keyword evidence="1 4" id="KW-0479">Metal-binding</keyword>
<dbReference type="InterPro" id="IPR020843">
    <property type="entry name" value="ER"/>
</dbReference>
<dbReference type="CDD" id="cd08269">
    <property type="entry name" value="Zn_ADH9"/>
    <property type="match status" value="1"/>
</dbReference>
<dbReference type="PANTHER" id="PTHR43401:SF2">
    <property type="entry name" value="L-THREONINE 3-DEHYDROGENASE"/>
    <property type="match status" value="1"/>
</dbReference>
<dbReference type="SMART" id="SM00829">
    <property type="entry name" value="PKS_ER"/>
    <property type="match status" value="1"/>
</dbReference>
<accession>A0A6M4MI52</accession>
<feature type="domain" description="Enoyl reductase (ER)" evidence="6">
    <location>
        <begin position="9"/>
        <end position="308"/>
    </location>
</feature>
<dbReference type="EMBL" id="CP052766">
    <property type="protein sequence ID" value="QJR82773.1"/>
    <property type="molecule type" value="Genomic_DNA"/>
</dbReference>
<dbReference type="PROSITE" id="PS00059">
    <property type="entry name" value="ADH_ZINC"/>
    <property type="match status" value="1"/>
</dbReference>
<dbReference type="Proteomes" id="UP000219285">
    <property type="component" value="Chromosome"/>
</dbReference>
<comment type="cofactor">
    <cofactor evidence="4">
        <name>Zn(2+)</name>
        <dbReference type="ChEBI" id="CHEBI:29105"/>
    </cofactor>
</comment>
<keyword evidence="5" id="KW-1133">Transmembrane helix</keyword>
<gene>
    <name evidence="7" type="ORF">CA267_007250</name>
</gene>
<dbReference type="SUPFAM" id="SSF50129">
    <property type="entry name" value="GroES-like"/>
    <property type="match status" value="1"/>
</dbReference>
<dbReference type="GO" id="GO:0016616">
    <property type="term" value="F:oxidoreductase activity, acting on the CH-OH group of donors, NAD or NADP as acceptor"/>
    <property type="evidence" value="ECO:0007669"/>
    <property type="project" value="UniProtKB-ARBA"/>
</dbReference>
<feature type="transmembrane region" description="Helical" evidence="5">
    <location>
        <begin position="139"/>
        <end position="164"/>
    </location>
</feature>
<dbReference type="InterPro" id="IPR011032">
    <property type="entry name" value="GroES-like_sf"/>
</dbReference>
<keyword evidence="5" id="KW-0472">Membrane</keyword>
<keyword evidence="5" id="KW-0812">Transmembrane</keyword>
<sequence length="319" mass="34653">MQQRAAIVGAPATVSVEEREIAAPKANELLIKVEGCGVCASSLPDWQGREWTKYPLPPGNPGHEPWGRVVECGSEVGGFKPGQRVAFLTENGFADYDCTDASQAVLLPDELEGRPFPGEAIGCAMNIFRRADIQAGQDVAIVGAGFLGLLLVQLAVGAGANVHVLSRRQFARDKALEFGATTALDTEDWWGNACKIVEKTNGVGCQRVIEVTGLQFALDTATEMIAEYGKLIIAGFHQDGLRQVNMQTWNWRAIDVINAHERAPERYVEGMRAGIKATLGGRISPESVLTHKFSLAEVDKAFSMMEERPDGFIKGWIEL</sequence>
<dbReference type="Pfam" id="PF08240">
    <property type="entry name" value="ADH_N"/>
    <property type="match status" value="1"/>
</dbReference>
<dbReference type="InterPro" id="IPR050129">
    <property type="entry name" value="Zn_alcohol_dh"/>
</dbReference>
<dbReference type="KEGG" id="apel:CA267_007250"/>
<dbReference type="InterPro" id="IPR036291">
    <property type="entry name" value="NAD(P)-bd_dom_sf"/>
</dbReference>
<dbReference type="Gene3D" id="3.90.180.10">
    <property type="entry name" value="Medium-chain alcohol dehydrogenases, catalytic domain"/>
    <property type="match status" value="2"/>
</dbReference>
<dbReference type="InterPro" id="IPR013149">
    <property type="entry name" value="ADH-like_C"/>
</dbReference>
<evidence type="ECO:0000256" key="4">
    <source>
        <dbReference type="RuleBase" id="RU361277"/>
    </source>
</evidence>
<dbReference type="Gene3D" id="3.40.50.720">
    <property type="entry name" value="NAD(P)-binding Rossmann-like Domain"/>
    <property type="match status" value="1"/>
</dbReference>
<keyword evidence="2 4" id="KW-0862">Zinc</keyword>
<evidence type="ECO:0000313" key="8">
    <source>
        <dbReference type="Proteomes" id="UP000219285"/>
    </source>
</evidence>
<dbReference type="SUPFAM" id="SSF51735">
    <property type="entry name" value="NAD(P)-binding Rossmann-fold domains"/>
    <property type="match status" value="1"/>
</dbReference>
<reference evidence="8" key="1">
    <citation type="submission" date="2014-12" db="EMBL/GenBank/DDBJ databases">
        <title>Complete genome sequence of a multi-drug resistant Klebsiella pneumoniae.</title>
        <authorList>
            <person name="Hua X."/>
            <person name="Chen Q."/>
            <person name="Li X."/>
            <person name="Feng Y."/>
            <person name="Ruan Z."/>
            <person name="Yu Y."/>
        </authorList>
    </citation>
    <scope>NUCLEOTIDE SEQUENCE [LARGE SCALE GENOMIC DNA]</scope>
    <source>
        <strain evidence="8">5.12</strain>
    </source>
</reference>
<evidence type="ECO:0000313" key="7">
    <source>
        <dbReference type="EMBL" id="QJR82773.1"/>
    </source>
</evidence>
<organism evidence="7 8">
    <name type="scientific">Alteromonas pelagimontana</name>
    <dbReference type="NCBI Taxonomy" id="1858656"/>
    <lineage>
        <taxon>Bacteria</taxon>
        <taxon>Pseudomonadati</taxon>
        <taxon>Pseudomonadota</taxon>
        <taxon>Gammaproteobacteria</taxon>
        <taxon>Alteromonadales</taxon>
        <taxon>Alteromonadaceae</taxon>
        <taxon>Alteromonas/Salinimonas group</taxon>
        <taxon>Alteromonas</taxon>
    </lineage>
</organism>
<dbReference type="InterPro" id="IPR002328">
    <property type="entry name" value="ADH_Zn_CS"/>
</dbReference>
<dbReference type="OrthoDB" id="9773078at2"/>
<reference evidence="7 8" key="2">
    <citation type="submission" date="2020-04" db="EMBL/GenBank/DDBJ databases">
        <title>Complete genome sequence of Alteromonas pelagimontana 5.12T.</title>
        <authorList>
            <person name="Sinha R.K."/>
            <person name="Krishnan K.P."/>
            <person name="Kurian J.P."/>
        </authorList>
    </citation>
    <scope>NUCLEOTIDE SEQUENCE [LARGE SCALE GENOMIC DNA]</scope>
    <source>
        <strain evidence="7 8">5.12</strain>
    </source>
</reference>
<protein>
    <submittedName>
        <fullName evidence="7">Zinc-binding dehydrogenase</fullName>
    </submittedName>
</protein>
<evidence type="ECO:0000256" key="5">
    <source>
        <dbReference type="SAM" id="Phobius"/>
    </source>
</evidence>
<dbReference type="Pfam" id="PF00107">
    <property type="entry name" value="ADH_zinc_N"/>
    <property type="match status" value="1"/>
</dbReference>
<dbReference type="InterPro" id="IPR013154">
    <property type="entry name" value="ADH-like_N"/>
</dbReference>
<keyword evidence="3" id="KW-0560">Oxidoreductase</keyword>
<comment type="similarity">
    <text evidence="4">Belongs to the zinc-containing alcohol dehydrogenase family.</text>
</comment>
<dbReference type="GO" id="GO:0008270">
    <property type="term" value="F:zinc ion binding"/>
    <property type="evidence" value="ECO:0007669"/>
    <property type="project" value="InterPro"/>
</dbReference>
<proteinExistence type="inferred from homology"/>
<keyword evidence="8" id="KW-1185">Reference proteome</keyword>
<evidence type="ECO:0000256" key="1">
    <source>
        <dbReference type="ARBA" id="ARBA00022723"/>
    </source>
</evidence>
<dbReference type="AlphaFoldDB" id="A0A6M4MI52"/>
<name>A0A6M4MI52_9ALTE</name>
<evidence type="ECO:0000259" key="6">
    <source>
        <dbReference type="SMART" id="SM00829"/>
    </source>
</evidence>
<evidence type="ECO:0000256" key="2">
    <source>
        <dbReference type="ARBA" id="ARBA00022833"/>
    </source>
</evidence>